<sequence>MRRYFLEALDDQRRDRIQKCRTQGQRDAYQVISSTRLVAMGGDNRQHAQERHAQPCQFLHGDFFTEKHRRQHHQDKRLHVVHRGADSDGGTGIGFEQQQPVADNGHAAEHGQPQFCPTEQVQAQVTQPGAHQYQRQRTDHAAPEHHLDHRHARHQHKPANAARDQHGGDHFPRPATDG</sequence>
<evidence type="ECO:0000256" key="1">
    <source>
        <dbReference type="SAM" id="MobiDB-lite"/>
    </source>
</evidence>
<feature type="compositionally biased region" description="Basic residues" evidence="1">
    <location>
        <begin position="69"/>
        <end position="82"/>
    </location>
</feature>
<feature type="region of interest" description="Disordered" evidence="1">
    <location>
        <begin position="69"/>
        <end position="99"/>
    </location>
</feature>
<evidence type="ECO:0000313" key="2">
    <source>
        <dbReference type="EMBL" id="KWV87500.1"/>
    </source>
</evidence>
<dbReference type="Proteomes" id="UP000061348">
    <property type="component" value="Unassembled WGS sequence"/>
</dbReference>
<name>A0A109LGV8_PSEFL</name>
<protein>
    <submittedName>
        <fullName evidence="2">Uncharacterized protein</fullName>
    </submittedName>
</protein>
<feature type="compositionally biased region" description="Basic and acidic residues" evidence="1">
    <location>
        <begin position="163"/>
        <end position="172"/>
    </location>
</feature>
<feature type="compositionally biased region" description="Basic and acidic residues" evidence="1">
    <location>
        <begin position="136"/>
        <end position="147"/>
    </location>
</feature>
<feature type="compositionally biased region" description="Polar residues" evidence="1">
    <location>
        <begin position="120"/>
        <end position="135"/>
    </location>
</feature>
<reference evidence="2 3" key="1">
    <citation type="submission" date="2015-05" db="EMBL/GenBank/DDBJ databases">
        <title>A genomic and transcriptomic approach to investigate the blue pigment phenotype in Pseudomonas fluorescens.</title>
        <authorList>
            <person name="Andreani N.A."/>
            <person name="Cardazzo B."/>
        </authorList>
    </citation>
    <scope>NUCLEOTIDE SEQUENCE [LARGE SCALE GENOMIC DNA]</scope>
    <source>
        <strain evidence="2 3">Ps_22</strain>
    </source>
</reference>
<dbReference type="AlphaFoldDB" id="A0A109LGV8"/>
<proteinExistence type="predicted"/>
<feature type="compositionally biased region" description="Basic residues" evidence="1">
    <location>
        <begin position="148"/>
        <end position="157"/>
    </location>
</feature>
<gene>
    <name evidence="2" type="ORF">PFLmoz3_02783</name>
</gene>
<comment type="caution">
    <text evidence="2">The sequence shown here is derived from an EMBL/GenBank/DDBJ whole genome shotgun (WGS) entry which is preliminary data.</text>
</comment>
<organism evidence="2 3">
    <name type="scientific">Pseudomonas fluorescens</name>
    <dbReference type="NCBI Taxonomy" id="294"/>
    <lineage>
        <taxon>Bacteria</taxon>
        <taxon>Pseudomonadati</taxon>
        <taxon>Pseudomonadota</taxon>
        <taxon>Gammaproteobacteria</taxon>
        <taxon>Pseudomonadales</taxon>
        <taxon>Pseudomonadaceae</taxon>
        <taxon>Pseudomonas</taxon>
    </lineage>
</organism>
<feature type="region of interest" description="Disordered" evidence="1">
    <location>
        <begin position="120"/>
        <end position="178"/>
    </location>
</feature>
<evidence type="ECO:0000313" key="3">
    <source>
        <dbReference type="Proteomes" id="UP000061348"/>
    </source>
</evidence>
<accession>A0A109LGV8</accession>
<dbReference type="EMBL" id="LCYA01000077">
    <property type="protein sequence ID" value="KWV87500.1"/>
    <property type="molecule type" value="Genomic_DNA"/>
</dbReference>